<accession>A0ABS2A7Z6</accession>
<organism evidence="2 3">
    <name type="scientific">Paractinoplanes ovalisporus</name>
    <dbReference type="NCBI Taxonomy" id="2810368"/>
    <lineage>
        <taxon>Bacteria</taxon>
        <taxon>Bacillati</taxon>
        <taxon>Actinomycetota</taxon>
        <taxon>Actinomycetes</taxon>
        <taxon>Micromonosporales</taxon>
        <taxon>Micromonosporaceae</taxon>
        <taxon>Paractinoplanes</taxon>
    </lineage>
</organism>
<keyword evidence="1" id="KW-0472">Membrane</keyword>
<evidence type="ECO:0000256" key="1">
    <source>
        <dbReference type="SAM" id="Phobius"/>
    </source>
</evidence>
<proteinExistence type="predicted"/>
<name>A0ABS2A7Z6_9ACTN</name>
<dbReference type="RefSeq" id="WP_203375891.1">
    <property type="nucleotide sequence ID" value="NZ_JAENHP010000003.1"/>
</dbReference>
<evidence type="ECO:0000313" key="3">
    <source>
        <dbReference type="Proteomes" id="UP000632138"/>
    </source>
</evidence>
<dbReference type="Proteomes" id="UP000632138">
    <property type="component" value="Unassembled WGS sequence"/>
</dbReference>
<gene>
    <name evidence="2" type="ORF">JIG36_10385</name>
</gene>
<keyword evidence="3" id="KW-1185">Reference proteome</keyword>
<evidence type="ECO:0008006" key="4">
    <source>
        <dbReference type="Google" id="ProtNLM"/>
    </source>
</evidence>
<keyword evidence="1" id="KW-1133">Transmembrane helix</keyword>
<evidence type="ECO:0000313" key="2">
    <source>
        <dbReference type="EMBL" id="MBM2615963.1"/>
    </source>
</evidence>
<protein>
    <recommendedName>
        <fullName evidence="4">Tat pathway signal sequence domain protein</fullName>
    </recommendedName>
</protein>
<dbReference type="EMBL" id="JAENHP010000003">
    <property type="protein sequence ID" value="MBM2615963.1"/>
    <property type="molecule type" value="Genomic_DNA"/>
</dbReference>
<sequence>MADTDIQEALLTYTSDAPPPAFTLDEVMRKGRLRRRTRRLALAAGTVTAAVATIAVAVPLWARPSVPAVDPPAPEPLATCRTPFAKGTPADNPNIPVPGAADMMTCYLVEAVPRLLPGATFARETPERAPLEAFAYRVFDPKRAAETTPPGFSAGTVVSDVNGVGTIGFGASPATTDPGDCTGVCSVRTGPHGERVTVLDSRSDNGYRLVNIRIYKGGTEIFVSASNGVPAVTPTDPDRAYGPEDYRVGRKDLPLTVDQLITLAAVSQMQLFR</sequence>
<keyword evidence="1" id="KW-0812">Transmembrane</keyword>
<comment type="caution">
    <text evidence="2">The sequence shown here is derived from an EMBL/GenBank/DDBJ whole genome shotgun (WGS) entry which is preliminary data.</text>
</comment>
<feature type="transmembrane region" description="Helical" evidence="1">
    <location>
        <begin position="40"/>
        <end position="62"/>
    </location>
</feature>
<reference evidence="2 3" key="1">
    <citation type="submission" date="2021-01" db="EMBL/GenBank/DDBJ databases">
        <title>Actinoplanes sp. nov. LDG1-06 isolated from lichen.</title>
        <authorList>
            <person name="Saeng-In P."/>
            <person name="Phongsopitanun W."/>
            <person name="Kanchanasin P."/>
            <person name="Yuki M."/>
            <person name="Kudo T."/>
            <person name="Ohkuma M."/>
            <person name="Tanasupawat S."/>
        </authorList>
    </citation>
    <scope>NUCLEOTIDE SEQUENCE [LARGE SCALE GENOMIC DNA]</scope>
    <source>
        <strain evidence="2 3">LDG1-06</strain>
    </source>
</reference>